<evidence type="ECO:0000259" key="1">
    <source>
        <dbReference type="Pfam" id="PF00646"/>
    </source>
</evidence>
<evidence type="ECO:0000313" key="2">
    <source>
        <dbReference type="EMBL" id="PTB42449.1"/>
    </source>
</evidence>
<dbReference type="Pfam" id="PF00646">
    <property type="entry name" value="F-box"/>
    <property type="match status" value="1"/>
</dbReference>
<feature type="domain" description="F-box" evidence="1">
    <location>
        <begin position="28"/>
        <end position="62"/>
    </location>
</feature>
<dbReference type="OrthoDB" id="3766406at2759"/>
<dbReference type="InterPro" id="IPR001810">
    <property type="entry name" value="F-box_dom"/>
</dbReference>
<dbReference type="STRING" id="1042311.A0A2T3ZCB9"/>
<protein>
    <recommendedName>
        <fullName evidence="1">F-box domain-containing protein</fullName>
    </recommendedName>
</protein>
<organism evidence="2 3">
    <name type="scientific">Trichoderma asperellum (strain ATCC 204424 / CBS 433.97 / NBRC 101777)</name>
    <dbReference type="NCBI Taxonomy" id="1042311"/>
    <lineage>
        <taxon>Eukaryota</taxon>
        <taxon>Fungi</taxon>
        <taxon>Dikarya</taxon>
        <taxon>Ascomycota</taxon>
        <taxon>Pezizomycotina</taxon>
        <taxon>Sordariomycetes</taxon>
        <taxon>Hypocreomycetidae</taxon>
        <taxon>Hypocreales</taxon>
        <taxon>Hypocreaceae</taxon>
        <taxon>Trichoderma</taxon>
    </lineage>
</organism>
<reference evidence="2 3" key="1">
    <citation type="submission" date="2016-07" db="EMBL/GenBank/DDBJ databases">
        <title>Multiple horizontal gene transfer events from other fungi enriched the ability of initially mycotrophic Trichoderma (Ascomycota) to feed on dead plant biomass.</title>
        <authorList>
            <consortium name="DOE Joint Genome Institute"/>
            <person name="Aerts A."/>
            <person name="Atanasova L."/>
            <person name="Chenthamara K."/>
            <person name="Zhang J."/>
            <person name="Grujic M."/>
            <person name="Henrissat B."/>
            <person name="Kuo A."/>
            <person name="Salamov A."/>
            <person name="Lipzen A."/>
            <person name="Labutti K."/>
            <person name="Barry K."/>
            <person name="Miao Y."/>
            <person name="Rahimi M.J."/>
            <person name="Shen Q."/>
            <person name="Grigoriev I.V."/>
            <person name="Kubicek C.P."/>
            <person name="Druzhinina I.S."/>
        </authorList>
    </citation>
    <scope>NUCLEOTIDE SEQUENCE [LARGE SCALE GENOMIC DNA]</scope>
    <source>
        <strain evidence="2 3">CBS 433.97</strain>
    </source>
</reference>
<sequence length="337" mass="39051">MASSAVLRGRIEKKGGRRSSLKSRRSALLNMPIDLILEITDELSPADKIIFATTCRAIRNTVGRGQFPSDTYEDRQERFEYLAGMCRDMPNHWVCEECMRYHRIDTSDTSVQSRPTCPLADRYGRYNQPLTPIPGDEYELGRRHVQLALKYTRMGDSLLPRHRQYLRRLTAARQYSLSYPWETKLMVTAKIIPRIVDGRFLLRSLCEYRQSSKPVTRELIASESVCPHQQVFPPRDDDWSNDAFHQNLRQFHKAVNDSFETPGKEVHSHCPHCFTDFSVTTTTKCIRISVWMDLGTESSPLDPAWRSFVHSADLDPIDEVEYNEPGRVRELYSSEEE</sequence>
<dbReference type="AlphaFoldDB" id="A0A2T3ZCB9"/>
<accession>A0A2T3ZCB9</accession>
<keyword evidence="3" id="KW-1185">Reference proteome</keyword>
<dbReference type="EMBL" id="KZ679260">
    <property type="protein sequence ID" value="PTB42449.1"/>
    <property type="molecule type" value="Genomic_DNA"/>
</dbReference>
<name>A0A2T3ZCB9_TRIA4</name>
<evidence type="ECO:0000313" key="3">
    <source>
        <dbReference type="Proteomes" id="UP000240493"/>
    </source>
</evidence>
<proteinExistence type="predicted"/>
<gene>
    <name evidence="2" type="ORF">M441DRAFT_57197</name>
</gene>
<dbReference type="Proteomes" id="UP000240493">
    <property type="component" value="Unassembled WGS sequence"/>
</dbReference>